<dbReference type="PROSITE" id="PS51184">
    <property type="entry name" value="JMJC"/>
    <property type="match status" value="1"/>
</dbReference>
<dbReference type="PANTHER" id="PTHR12549">
    <property type="entry name" value="JMJC DOMAIN-CONTAINING HISTONE DEMETHYLATION PROTEIN"/>
    <property type="match status" value="1"/>
</dbReference>
<evidence type="ECO:0000256" key="2">
    <source>
        <dbReference type="ARBA" id="ARBA00022723"/>
    </source>
</evidence>
<evidence type="ECO:0000256" key="3">
    <source>
        <dbReference type="ARBA" id="ARBA00023242"/>
    </source>
</evidence>
<dbReference type="GO" id="GO:0031490">
    <property type="term" value="F:chromatin DNA binding"/>
    <property type="evidence" value="ECO:0007669"/>
    <property type="project" value="TreeGrafter"/>
</dbReference>
<protein>
    <recommendedName>
        <fullName evidence="5">JmjC domain-containing protein</fullName>
    </recommendedName>
</protein>
<accession>A0A077WM40</accession>
<dbReference type="Gene3D" id="2.60.120.650">
    <property type="entry name" value="Cupin"/>
    <property type="match status" value="1"/>
</dbReference>
<dbReference type="PANTHER" id="PTHR12549:SF38">
    <property type="entry name" value="JMJC DOMAIN-CONTAINING HISTONE DEMETHYLASE 2, ISOFORM A"/>
    <property type="match status" value="1"/>
</dbReference>
<dbReference type="GO" id="GO:0006357">
    <property type="term" value="P:regulation of transcription by RNA polymerase II"/>
    <property type="evidence" value="ECO:0007669"/>
    <property type="project" value="TreeGrafter"/>
</dbReference>
<sequence>MQVIEIVSSADCFLDGCALTGRNSESAQCIAIPRFLSSCSTALLFHTFVDPMKTRSRRSFSGSDIQQALEDTPATLTVQKTLCRSFKPYDRKAFDVCRACTRSNTLDCRFHNIRGVNRSDTLRRIPHFVNYHGPDTLSKYFQRGRIRHAHKERKHLLSNIRKGLYQLLQADVKERKQHGNKVRRRPPTDGDRHICDLCSTTLFNAHYMCAICGLDMCPWCYNKEWDRKMAQCSFRRLHDKSYMVPMEKLNSDMLDKILQQCDMDIDELMSDTNSNVKCQNDCDARDTTSTDDKDSIPVKQEDSHEHNSISAAPCKDDDNMRKDGKPMCNNTISDTVIHRYSKDGFLDIDATLLTLDVFQHYWKQGKPVQVRNAMMSNNQRAWSPKNFIRKYGEQVAEVIDCNTGERQDMQVETFFRGFDNPVQRPGYDPVTKTWPIYKIKDWPPKDDFAKCFPDLHHSFMDSLPVKEYSTPEGYFNISNRVPKSQLPPDLGPKMFIAYGTEKGDDGVGTTNLHCDMADAVNIMCYAYATNEDAGAVWDIYPYEALPKLREFLSKVAEERKRPILDPIHDQWLYLNNELRSRFEQEYGISSWRIYQNAGDAVYIPAGCAHQVANYHSAVKCAYDFVSPENIERCVDLTNQFAQVRREDALQVRNTILFTWHDAMLVD</sequence>
<evidence type="ECO:0000313" key="6">
    <source>
        <dbReference type="EMBL" id="CDS08124.1"/>
    </source>
</evidence>
<feature type="region of interest" description="Disordered" evidence="4">
    <location>
        <begin position="284"/>
        <end position="322"/>
    </location>
</feature>
<dbReference type="GO" id="GO:0032454">
    <property type="term" value="F:histone H3K9 demethylase activity"/>
    <property type="evidence" value="ECO:0007669"/>
    <property type="project" value="InterPro"/>
</dbReference>
<evidence type="ECO:0000256" key="1">
    <source>
        <dbReference type="ARBA" id="ARBA00004123"/>
    </source>
</evidence>
<dbReference type="SUPFAM" id="SSF51197">
    <property type="entry name" value="Clavaminate synthase-like"/>
    <property type="match status" value="1"/>
</dbReference>
<dbReference type="EMBL" id="LK023324">
    <property type="protein sequence ID" value="CDS08124.1"/>
    <property type="molecule type" value="Genomic_DNA"/>
</dbReference>
<gene>
    <name evidence="6" type="ORF">LRAMOSA02073</name>
</gene>
<name>A0A077WM40_9FUNG</name>
<reference evidence="6" key="1">
    <citation type="journal article" date="2014" name="Genome Announc.">
        <title>De novo whole-genome sequence and genome annotation of Lichtheimia ramosa.</title>
        <authorList>
            <person name="Linde J."/>
            <person name="Schwartze V."/>
            <person name="Binder U."/>
            <person name="Lass-Florl C."/>
            <person name="Voigt K."/>
            <person name="Horn F."/>
        </authorList>
    </citation>
    <scope>NUCLEOTIDE SEQUENCE</scope>
    <source>
        <strain evidence="6">JMRC FSU:6197</strain>
    </source>
</reference>
<dbReference type="OrthoDB" id="1667110at2759"/>
<keyword evidence="2" id="KW-0479">Metal-binding</keyword>
<evidence type="ECO:0000256" key="4">
    <source>
        <dbReference type="SAM" id="MobiDB-lite"/>
    </source>
</evidence>
<organism evidence="6">
    <name type="scientific">Lichtheimia ramosa</name>
    <dbReference type="NCBI Taxonomy" id="688394"/>
    <lineage>
        <taxon>Eukaryota</taxon>
        <taxon>Fungi</taxon>
        <taxon>Fungi incertae sedis</taxon>
        <taxon>Mucoromycota</taxon>
        <taxon>Mucoromycotina</taxon>
        <taxon>Mucoromycetes</taxon>
        <taxon>Mucorales</taxon>
        <taxon>Lichtheimiaceae</taxon>
        <taxon>Lichtheimia</taxon>
    </lineage>
</organism>
<comment type="subcellular location">
    <subcellularLocation>
        <location evidence="1">Nucleus</location>
    </subcellularLocation>
</comment>
<dbReference type="InterPro" id="IPR003347">
    <property type="entry name" value="JmjC_dom"/>
</dbReference>
<dbReference type="InterPro" id="IPR045109">
    <property type="entry name" value="LSDs-like"/>
</dbReference>
<feature type="compositionally biased region" description="Basic and acidic residues" evidence="4">
    <location>
        <begin position="284"/>
        <end position="307"/>
    </location>
</feature>
<keyword evidence="3" id="KW-0539">Nucleus</keyword>
<evidence type="ECO:0000259" key="5">
    <source>
        <dbReference type="PROSITE" id="PS51184"/>
    </source>
</evidence>
<dbReference type="GO" id="GO:0003712">
    <property type="term" value="F:transcription coregulator activity"/>
    <property type="evidence" value="ECO:0007669"/>
    <property type="project" value="TreeGrafter"/>
</dbReference>
<dbReference type="GO" id="GO:0000118">
    <property type="term" value="C:histone deacetylase complex"/>
    <property type="evidence" value="ECO:0007669"/>
    <property type="project" value="TreeGrafter"/>
</dbReference>
<dbReference type="AlphaFoldDB" id="A0A077WM40"/>
<feature type="domain" description="JmjC" evidence="5">
    <location>
        <begin position="470"/>
        <end position="641"/>
    </location>
</feature>
<dbReference type="Pfam" id="PF02373">
    <property type="entry name" value="JmjC"/>
    <property type="match status" value="1"/>
</dbReference>
<dbReference type="GO" id="GO:0000785">
    <property type="term" value="C:chromatin"/>
    <property type="evidence" value="ECO:0007669"/>
    <property type="project" value="TreeGrafter"/>
</dbReference>
<dbReference type="SMART" id="SM00558">
    <property type="entry name" value="JmjC"/>
    <property type="match status" value="1"/>
</dbReference>
<proteinExistence type="predicted"/>
<dbReference type="GO" id="GO:0046872">
    <property type="term" value="F:metal ion binding"/>
    <property type="evidence" value="ECO:0007669"/>
    <property type="project" value="UniProtKB-KW"/>
</dbReference>